<evidence type="ECO:0000256" key="12">
    <source>
        <dbReference type="ARBA" id="ARBA00022989"/>
    </source>
</evidence>
<keyword evidence="12" id="KW-1133">Transmembrane helix</keyword>
<keyword evidence="5" id="KW-0808">Transferase</keyword>
<feature type="region of interest" description="Disordered" evidence="18">
    <location>
        <begin position="376"/>
        <end position="421"/>
    </location>
</feature>
<evidence type="ECO:0000313" key="21">
    <source>
        <dbReference type="Proteomes" id="UP001233271"/>
    </source>
</evidence>
<keyword evidence="4" id="KW-0813">Transport</keyword>
<comment type="catalytic activity">
    <reaction evidence="16">
        <text>[E2 ubiquitin-conjugating enzyme]-S-ubiquitinyl-L-cysteine + [acceptor protein]-L-cysteine = [E2 ubiquitin-conjugating enzyme]-L-cysteine + [acceptor protein]-S-ubiquitinyl-L-cysteine.</text>
        <dbReference type="EC" id="2.3.2.36"/>
    </reaction>
</comment>
<dbReference type="GeneID" id="85491682"/>
<dbReference type="InterPro" id="IPR006845">
    <property type="entry name" value="Pex_N"/>
</dbReference>
<comment type="pathway">
    <text evidence="2">Protein modification; protein ubiquitination.</text>
</comment>
<evidence type="ECO:0000256" key="9">
    <source>
        <dbReference type="ARBA" id="ARBA00022786"/>
    </source>
</evidence>
<keyword evidence="8" id="KW-0863">Zinc-finger</keyword>
<dbReference type="Pfam" id="PF04757">
    <property type="entry name" value="Pex2_Pex12"/>
    <property type="match status" value="1"/>
</dbReference>
<dbReference type="AlphaFoldDB" id="A0AA48IBJ6"/>
<keyword evidence="13" id="KW-0472">Membrane</keyword>
<proteinExistence type="inferred from homology"/>
<evidence type="ECO:0000256" key="1">
    <source>
        <dbReference type="ARBA" id="ARBA00004585"/>
    </source>
</evidence>
<dbReference type="PANTHER" id="PTHR48178:SF1">
    <property type="entry name" value="PEROXISOME BIOGENESIS FACTOR 2"/>
    <property type="match status" value="1"/>
</dbReference>
<comment type="similarity">
    <text evidence="3">Belongs to the pex2/pex10/pex12 family.</text>
</comment>
<evidence type="ECO:0000256" key="3">
    <source>
        <dbReference type="ARBA" id="ARBA00008704"/>
    </source>
</evidence>
<organism evidence="20 21">
    <name type="scientific">Cutaneotrichosporon cavernicola</name>
    <dbReference type="NCBI Taxonomy" id="279322"/>
    <lineage>
        <taxon>Eukaryota</taxon>
        <taxon>Fungi</taxon>
        <taxon>Dikarya</taxon>
        <taxon>Basidiomycota</taxon>
        <taxon>Agaricomycotina</taxon>
        <taxon>Tremellomycetes</taxon>
        <taxon>Trichosporonales</taxon>
        <taxon>Trichosporonaceae</taxon>
        <taxon>Cutaneotrichosporon</taxon>
    </lineage>
</organism>
<dbReference type="PANTHER" id="PTHR48178">
    <property type="entry name" value="PEROXISOME BIOGENESIS FACTOR 2"/>
    <property type="match status" value="1"/>
</dbReference>
<evidence type="ECO:0000256" key="6">
    <source>
        <dbReference type="ARBA" id="ARBA00022692"/>
    </source>
</evidence>
<evidence type="ECO:0000256" key="4">
    <source>
        <dbReference type="ARBA" id="ARBA00022448"/>
    </source>
</evidence>
<evidence type="ECO:0000256" key="15">
    <source>
        <dbReference type="ARBA" id="ARBA00032511"/>
    </source>
</evidence>
<dbReference type="GO" id="GO:0005778">
    <property type="term" value="C:peroxisomal membrane"/>
    <property type="evidence" value="ECO:0007669"/>
    <property type="project" value="UniProtKB-SubCell"/>
</dbReference>
<reference evidence="20" key="1">
    <citation type="journal article" date="2023" name="BMC Genomics">
        <title>Chromosome-level genome assemblies of Cutaneotrichosporon spp. (Trichosporonales, Basidiomycota) reveal imbalanced evolution between nucleotide sequences and chromosome synteny.</title>
        <authorList>
            <person name="Kobayashi Y."/>
            <person name="Kayamori A."/>
            <person name="Aoki K."/>
            <person name="Shiwa Y."/>
            <person name="Matsutani M."/>
            <person name="Fujita N."/>
            <person name="Sugita T."/>
            <person name="Iwasaki W."/>
            <person name="Tanaka N."/>
            <person name="Takashima M."/>
        </authorList>
    </citation>
    <scope>NUCLEOTIDE SEQUENCE</scope>
    <source>
        <strain evidence="20">HIS019</strain>
    </source>
</reference>
<evidence type="ECO:0000256" key="5">
    <source>
        <dbReference type="ARBA" id="ARBA00022679"/>
    </source>
</evidence>
<evidence type="ECO:0000256" key="7">
    <source>
        <dbReference type="ARBA" id="ARBA00022723"/>
    </source>
</evidence>
<evidence type="ECO:0000256" key="8">
    <source>
        <dbReference type="ARBA" id="ARBA00022771"/>
    </source>
</evidence>
<dbReference type="KEGG" id="ccac:CcaHIS019_0105290"/>
<keyword evidence="10" id="KW-0862">Zinc</keyword>
<evidence type="ECO:0000256" key="16">
    <source>
        <dbReference type="ARBA" id="ARBA00034438"/>
    </source>
</evidence>
<keyword evidence="6" id="KW-0812">Transmembrane</keyword>
<keyword evidence="9" id="KW-0833">Ubl conjugation pathway</keyword>
<dbReference type="Proteomes" id="UP001233271">
    <property type="component" value="Chromosome 1"/>
</dbReference>
<evidence type="ECO:0000256" key="18">
    <source>
        <dbReference type="SAM" id="MobiDB-lite"/>
    </source>
</evidence>
<evidence type="ECO:0000256" key="17">
    <source>
        <dbReference type="ARBA" id="ARBA00034523"/>
    </source>
</evidence>
<dbReference type="GO" id="GO:0016562">
    <property type="term" value="P:protein import into peroxisome matrix, receptor recycling"/>
    <property type="evidence" value="ECO:0007669"/>
    <property type="project" value="UniProtKB-ARBA"/>
</dbReference>
<accession>A0AA48IBJ6</accession>
<evidence type="ECO:0000313" key="20">
    <source>
        <dbReference type="EMBL" id="BEI87811.1"/>
    </source>
</evidence>
<keyword evidence="14" id="KW-0576">Peroxisome</keyword>
<dbReference type="GO" id="GO:0008270">
    <property type="term" value="F:zinc ion binding"/>
    <property type="evidence" value="ECO:0007669"/>
    <property type="project" value="UniProtKB-KW"/>
</dbReference>
<dbReference type="EC" id="2.3.2.36" evidence="17"/>
<evidence type="ECO:0000256" key="2">
    <source>
        <dbReference type="ARBA" id="ARBA00004906"/>
    </source>
</evidence>
<dbReference type="GO" id="GO:0016567">
    <property type="term" value="P:protein ubiquitination"/>
    <property type="evidence" value="ECO:0007669"/>
    <property type="project" value="UniProtKB-ARBA"/>
</dbReference>
<gene>
    <name evidence="20" type="primary">PEX2</name>
    <name evidence="20" type="ORF">CcaverHIS019_0105290</name>
</gene>
<comment type="subcellular location">
    <subcellularLocation>
        <location evidence="1">Peroxisome membrane</location>
        <topology evidence="1">Multi-pass membrane protein</topology>
    </subcellularLocation>
</comment>
<dbReference type="EMBL" id="AP028212">
    <property type="protein sequence ID" value="BEI87811.1"/>
    <property type="molecule type" value="Genomic_DNA"/>
</dbReference>
<evidence type="ECO:0000256" key="14">
    <source>
        <dbReference type="ARBA" id="ARBA00023140"/>
    </source>
</evidence>
<feature type="compositionally biased region" description="Basic and acidic residues" evidence="18">
    <location>
        <begin position="395"/>
        <end position="405"/>
    </location>
</feature>
<dbReference type="RefSeq" id="XP_060453077.1">
    <property type="nucleotide sequence ID" value="XM_060601333.1"/>
</dbReference>
<sequence>MIAAAVTEAGPSAPSGPYIPRAPLVSQVDAGELDDGIAQLLGDGVSRAFARFHPSIGPDAKPEIELVLKLAVFAAGVLGPATASPGLALSNLRLASGRTRPTRNKLLLYILLHPPLLPRYLLTRARVTALSRQWPDLPSHDIRRKLWRLLTRIEALAQAWELAGWGWFLLDGRYPSLLMRILKIRLVPDAPHLARMVSYEFMNRQLVWGVMTEFLMFALPRIPSLPYALNPNTLLGPVKTFLNQPTTIDYDALSAAQGSISAAKAAGIAAPSAAHAGVCAGIPLQTCPVCYLRRTSAPVALSGTDIELPALEDTDPEADPEDRIFLPAQTDCWGGCSYCYYCVADELAQFAQDHPEKGAKWQCLRCGGSVTKAKRVGAEPGALKQPEESDESTDEEKKTAEDNEARTLGSEPGPEDSWFAV</sequence>
<evidence type="ECO:0000256" key="10">
    <source>
        <dbReference type="ARBA" id="ARBA00022833"/>
    </source>
</evidence>
<keyword evidence="11" id="KW-0653">Protein transport</keyword>
<dbReference type="InterPro" id="IPR025654">
    <property type="entry name" value="PEX2/10"/>
</dbReference>
<evidence type="ECO:0000256" key="13">
    <source>
        <dbReference type="ARBA" id="ARBA00023136"/>
    </source>
</evidence>
<evidence type="ECO:0000256" key="11">
    <source>
        <dbReference type="ARBA" id="ARBA00022927"/>
    </source>
</evidence>
<keyword evidence="7" id="KW-0479">Metal-binding</keyword>
<name>A0AA48IBJ6_9TREE</name>
<keyword evidence="21" id="KW-1185">Reference proteome</keyword>
<evidence type="ECO:0000259" key="19">
    <source>
        <dbReference type="Pfam" id="PF04757"/>
    </source>
</evidence>
<feature type="domain" description="Pex N-terminal" evidence="19">
    <location>
        <begin position="34"/>
        <end position="223"/>
    </location>
</feature>
<protein>
    <recommendedName>
        <fullName evidence="17">RING-type E3 ubiquitin transferase (cysteine targeting)</fullName>
        <ecNumber evidence="17">2.3.2.36</ecNumber>
    </recommendedName>
    <alternativeName>
        <fullName evidence="15">Peroxin-2</fullName>
    </alternativeName>
</protein>
<dbReference type="GO" id="GO:0061630">
    <property type="term" value="F:ubiquitin protein ligase activity"/>
    <property type="evidence" value="ECO:0007669"/>
    <property type="project" value="UniProtKB-EC"/>
</dbReference>